<proteinExistence type="predicted"/>
<sequence>MSTARNIVSADVFDQNLEHVALLSNELLPSEYFTKALAEFCDHAAYHSDVHSISMPIILLNMAATSTEKSGIWRSNVERFPLNLYSLLVGNSYNSNILIILKFYYSDNSNNSNNSKIPIILLILLCKNRERESLSMEVDYKYDDAMVYVKWLPNMNDPVECQRFEQILGTFNDDRISSDSVITSTTSVSLLPHKAQPRPIILNYLKNDRYARLKLESSANEVGLEGLFDVSSAEEDSNSSSLSNPNEIPLTGFFCNFDKNSITSTTSEPQIPIINDSIINEQRVILSKNINNDNCITQENMAITNNNHFDAENPFDNNEFIDTAAIRRLCNCSSKRKNTQNEECCEDEDGIPLRLRIRAHKKSDGH</sequence>
<organism evidence="1 2">
    <name type="scientific">Rotaria socialis</name>
    <dbReference type="NCBI Taxonomy" id="392032"/>
    <lineage>
        <taxon>Eukaryota</taxon>
        <taxon>Metazoa</taxon>
        <taxon>Spiralia</taxon>
        <taxon>Gnathifera</taxon>
        <taxon>Rotifera</taxon>
        <taxon>Eurotatoria</taxon>
        <taxon>Bdelloidea</taxon>
        <taxon>Philodinida</taxon>
        <taxon>Philodinidae</taxon>
        <taxon>Rotaria</taxon>
    </lineage>
</organism>
<protein>
    <submittedName>
        <fullName evidence="1">Uncharacterized protein</fullName>
    </submittedName>
</protein>
<comment type="caution">
    <text evidence="1">The sequence shown here is derived from an EMBL/GenBank/DDBJ whole genome shotgun (WGS) entry which is preliminary data.</text>
</comment>
<evidence type="ECO:0000313" key="1">
    <source>
        <dbReference type="EMBL" id="CAF4725940.1"/>
    </source>
</evidence>
<dbReference type="EMBL" id="CAJOBS010001394">
    <property type="protein sequence ID" value="CAF4725940.1"/>
    <property type="molecule type" value="Genomic_DNA"/>
</dbReference>
<name>A0A821JPH0_9BILA</name>
<dbReference type="Proteomes" id="UP000663838">
    <property type="component" value="Unassembled WGS sequence"/>
</dbReference>
<evidence type="ECO:0000313" key="2">
    <source>
        <dbReference type="Proteomes" id="UP000663838"/>
    </source>
</evidence>
<reference evidence="1" key="1">
    <citation type="submission" date="2021-02" db="EMBL/GenBank/DDBJ databases">
        <authorList>
            <person name="Nowell W R."/>
        </authorList>
    </citation>
    <scope>NUCLEOTIDE SEQUENCE</scope>
</reference>
<gene>
    <name evidence="1" type="ORF">TOA249_LOCUS18579</name>
</gene>
<dbReference type="AlphaFoldDB" id="A0A821JPH0"/>
<accession>A0A821JPH0</accession>